<dbReference type="AlphaFoldDB" id="A0A2N6T4S0"/>
<name>A0A2N6T4S0_9CORY</name>
<organism evidence="1 2">
    <name type="scientific">Corynebacterium tuscaniense</name>
    <dbReference type="NCBI Taxonomy" id="302449"/>
    <lineage>
        <taxon>Bacteria</taxon>
        <taxon>Bacillati</taxon>
        <taxon>Actinomycetota</taxon>
        <taxon>Actinomycetes</taxon>
        <taxon>Mycobacteriales</taxon>
        <taxon>Corynebacteriaceae</taxon>
        <taxon>Corynebacterium</taxon>
    </lineage>
</organism>
<accession>A0A2N6T4S0</accession>
<dbReference type="Proteomes" id="UP000235836">
    <property type="component" value="Unassembled WGS sequence"/>
</dbReference>
<comment type="caution">
    <text evidence="1">The sequence shown here is derived from an EMBL/GenBank/DDBJ whole genome shotgun (WGS) entry which is preliminary data.</text>
</comment>
<protein>
    <recommendedName>
        <fullName evidence="3">SWIM-type domain-containing protein</fullName>
    </recommendedName>
</protein>
<sequence length="507" mass="53897">MTPTLPGMDPAFVAATIETLPGRLQKRLGDATPESWTIAGETVTVGTATVTLTPPDGAECDCLLSPRCLHIAQVLTACTSVAVEPVESAEPAESAESTPEPLSLTDDQRVTVSLAQTCLMGLLDRGLGGLTAADRAAVLRIVSAGRVHHLPLLASAFARLHGELGNADGRTTEATISTLVDAALTTHRLQHGHETGTLSIKAVGTARRAYRPVGSLRLRGWACEPVVTASGYAGVITYLIDEHDGRVWQLSTVTPGDSALVRQAYWGGTELADLGMTHHDIVRSGVLINNATASADGRLGRGAKIRASARTPSEAAVPAEGWWVGDAVIEGLEDDGLHPVMVFHTEDGPLRCQVTLAAEQLGHLALRVMAGAVGVTVHLRLRARRPEEPGRSPWILIGIGHEGTWVFPGLDDPDVHWLGVPQDIAPTTVSMAQVDPATVLRRWRDAVARQGRRAVTGTNRERLMADAAWLRTHASGHRADLLEQLARAAAVDPHDVPRRWLAIAAVC</sequence>
<proteinExistence type="predicted"/>
<gene>
    <name evidence="1" type="ORF">CJ203_06045</name>
</gene>
<keyword evidence="2" id="KW-1185">Reference proteome</keyword>
<dbReference type="EMBL" id="PNHG01000007">
    <property type="protein sequence ID" value="PMC64308.1"/>
    <property type="molecule type" value="Genomic_DNA"/>
</dbReference>
<evidence type="ECO:0008006" key="3">
    <source>
        <dbReference type="Google" id="ProtNLM"/>
    </source>
</evidence>
<reference evidence="1 2" key="1">
    <citation type="submission" date="2017-09" db="EMBL/GenBank/DDBJ databases">
        <title>Bacterial strain isolated from the female urinary microbiota.</title>
        <authorList>
            <person name="Thomas-White K."/>
            <person name="Kumar N."/>
            <person name="Forster S."/>
            <person name="Putonti C."/>
            <person name="Lawley T."/>
            <person name="Wolfe A.J."/>
        </authorList>
    </citation>
    <scope>NUCLEOTIDE SEQUENCE [LARGE SCALE GENOMIC DNA]</scope>
    <source>
        <strain evidence="1 2">UMB0792</strain>
    </source>
</reference>
<evidence type="ECO:0000313" key="1">
    <source>
        <dbReference type="EMBL" id="PMC64308.1"/>
    </source>
</evidence>
<dbReference type="RefSeq" id="WP_102723948.1">
    <property type="nucleotide sequence ID" value="NZ_PNHG01000007.1"/>
</dbReference>
<evidence type="ECO:0000313" key="2">
    <source>
        <dbReference type="Proteomes" id="UP000235836"/>
    </source>
</evidence>